<name>A0A507QNJ2_MONPU</name>
<evidence type="ECO:0000256" key="1">
    <source>
        <dbReference type="SAM" id="MobiDB-lite"/>
    </source>
</evidence>
<dbReference type="AlphaFoldDB" id="A0A507QNJ2"/>
<feature type="region of interest" description="Disordered" evidence="1">
    <location>
        <begin position="1"/>
        <end position="78"/>
    </location>
</feature>
<dbReference type="InterPro" id="IPR027417">
    <property type="entry name" value="P-loop_NTPase"/>
</dbReference>
<dbReference type="Pfam" id="PF14617">
    <property type="entry name" value="CMS1"/>
    <property type="match status" value="1"/>
</dbReference>
<dbReference type="GO" id="GO:0005634">
    <property type="term" value="C:nucleus"/>
    <property type="evidence" value="ECO:0007669"/>
    <property type="project" value="TreeGrafter"/>
</dbReference>
<dbReference type="STRING" id="5098.A0A507QNJ2"/>
<protein>
    <recommendedName>
        <fullName evidence="4">Protein CMS1</fullName>
    </recommendedName>
</protein>
<dbReference type="EMBL" id="VIFY01000167">
    <property type="protein sequence ID" value="TQB69181.1"/>
    <property type="molecule type" value="Genomic_DNA"/>
</dbReference>
<evidence type="ECO:0000313" key="2">
    <source>
        <dbReference type="EMBL" id="TQB69181.1"/>
    </source>
</evidence>
<dbReference type="PANTHER" id="PTHR24030:SF0">
    <property type="entry name" value="PROTEIN CMSS1"/>
    <property type="match status" value="1"/>
</dbReference>
<dbReference type="GO" id="GO:0030686">
    <property type="term" value="C:90S preribosome"/>
    <property type="evidence" value="ECO:0007669"/>
    <property type="project" value="TreeGrafter"/>
</dbReference>
<feature type="compositionally biased region" description="Basic and acidic residues" evidence="1">
    <location>
        <begin position="21"/>
        <end position="32"/>
    </location>
</feature>
<gene>
    <name evidence="2" type="ORF">MPDQ_002189</name>
</gene>
<dbReference type="PANTHER" id="PTHR24030">
    <property type="entry name" value="PROTEIN CMSS1"/>
    <property type="match status" value="1"/>
</dbReference>
<dbReference type="Proteomes" id="UP000319663">
    <property type="component" value="Unassembled WGS sequence"/>
</dbReference>
<dbReference type="InterPro" id="IPR032704">
    <property type="entry name" value="Cms1"/>
</dbReference>
<sequence length="279" mass="31489">MPEQKGSSALSTKIDKKRKRHAEDSSHQKTTPEKTPSNGYNNNPEGPSKKKRKKTKNKTEKLSQKQDVEDLERKGGIDESIGEMDGRLLADHFAQKARKLNKELTAVELEDIYVQESTFLDTTSFTSSRSLDKLPDFLNTFKPKGCDLSKSAEEKGSPHTLVISPAALRAADIVRALRKFQTKESIIGKLFAKHIKLEEAKQVNIGIGTPSRISDLITSGTLKLDELERIVIDGSYIDQKQRGIFDMKETHFPLLQLLTRPELRERYGAKQKQARILVF</sequence>
<keyword evidence="3" id="KW-1185">Reference proteome</keyword>
<evidence type="ECO:0000313" key="3">
    <source>
        <dbReference type="Proteomes" id="UP000319663"/>
    </source>
</evidence>
<dbReference type="Gene3D" id="3.40.50.300">
    <property type="entry name" value="P-loop containing nucleotide triphosphate hydrolases"/>
    <property type="match status" value="1"/>
</dbReference>
<organism evidence="2 3">
    <name type="scientific">Monascus purpureus</name>
    <name type="common">Red mold</name>
    <name type="synonym">Monascus anka</name>
    <dbReference type="NCBI Taxonomy" id="5098"/>
    <lineage>
        <taxon>Eukaryota</taxon>
        <taxon>Fungi</taxon>
        <taxon>Dikarya</taxon>
        <taxon>Ascomycota</taxon>
        <taxon>Pezizomycotina</taxon>
        <taxon>Eurotiomycetes</taxon>
        <taxon>Eurotiomycetidae</taxon>
        <taxon>Eurotiales</taxon>
        <taxon>Aspergillaceae</taxon>
        <taxon>Monascus</taxon>
    </lineage>
</organism>
<feature type="compositionally biased region" description="Basic and acidic residues" evidence="1">
    <location>
        <begin position="57"/>
        <end position="77"/>
    </location>
</feature>
<proteinExistence type="predicted"/>
<dbReference type="SUPFAM" id="SSF52540">
    <property type="entry name" value="P-loop containing nucleoside triphosphate hydrolases"/>
    <property type="match status" value="1"/>
</dbReference>
<feature type="compositionally biased region" description="Polar residues" evidence="1">
    <location>
        <begin position="33"/>
        <end position="45"/>
    </location>
</feature>
<feature type="compositionally biased region" description="Polar residues" evidence="1">
    <location>
        <begin position="1"/>
        <end position="11"/>
    </location>
</feature>
<reference evidence="2 3" key="1">
    <citation type="submission" date="2019-06" db="EMBL/GenBank/DDBJ databases">
        <title>Wine fermentation using esterase from Monascus purpureus.</title>
        <authorList>
            <person name="Geng C."/>
            <person name="Zhang Y."/>
        </authorList>
    </citation>
    <scope>NUCLEOTIDE SEQUENCE [LARGE SCALE GENOMIC DNA]</scope>
    <source>
        <strain evidence="2">HQ1</strain>
    </source>
</reference>
<comment type="caution">
    <text evidence="2">The sequence shown here is derived from an EMBL/GenBank/DDBJ whole genome shotgun (WGS) entry which is preliminary data.</text>
</comment>
<accession>A0A507QNJ2</accession>
<evidence type="ECO:0008006" key="4">
    <source>
        <dbReference type="Google" id="ProtNLM"/>
    </source>
</evidence>